<gene>
    <name evidence="1" type="ORF">BO95DRAFT_461640</name>
</gene>
<protein>
    <submittedName>
        <fullName evidence="1">Uncharacterized protein</fullName>
    </submittedName>
</protein>
<dbReference type="Proteomes" id="UP000249057">
    <property type="component" value="Unassembled WGS sequence"/>
</dbReference>
<name>A0ACD1GF60_9EURO</name>
<evidence type="ECO:0000313" key="2">
    <source>
        <dbReference type="Proteomes" id="UP000249057"/>
    </source>
</evidence>
<proteinExistence type="predicted"/>
<sequence length="174" mass="19979">MNALRDQRLSMRHAYRHTAICCLRRCLGKATCVTLNTSRQRKWQSDLRGLLVTEMLTAAVTEINQTCLSVTAAHWRACLLIRSRKLNLRPAAEYRFRYLKSYYDGEMSVRPLMKPCAGDSHLEIARDPPPSDRHIDTAISRWGRTALHYAAYCRSEEGVRDLLEHGTYVHATDS</sequence>
<accession>A0ACD1GF60</accession>
<evidence type="ECO:0000313" key="1">
    <source>
        <dbReference type="EMBL" id="RAH47893.1"/>
    </source>
</evidence>
<keyword evidence="2" id="KW-1185">Reference proteome</keyword>
<reference evidence="1" key="1">
    <citation type="submission" date="2018-02" db="EMBL/GenBank/DDBJ databases">
        <title>The genomes of Aspergillus section Nigri reveals drivers in fungal speciation.</title>
        <authorList>
            <consortium name="DOE Joint Genome Institute"/>
            <person name="Vesth T.C."/>
            <person name="Nybo J."/>
            <person name="Theobald S."/>
            <person name="Brandl J."/>
            <person name="Frisvad J.C."/>
            <person name="Nielsen K.F."/>
            <person name="Lyhne E.K."/>
            <person name="Kogle M.E."/>
            <person name="Kuo A."/>
            <person name="Riley R."/>
            <person name="Clum A."/>
            <person name="Nolan M."/>
            <person name="Lipzen A."/>
            <person name="Salamov A."/>
            <person name="Henrissat B."/>
            <person name="Wiebenga A."/>
            <person name="De vries R.P."/>
            <person name="Grigoriev I.V."/>
            <person name="Mortensen U.H."/>
            <person name="Andersen M.R."/>
            <person name="Baker S.E."/>
        </authorList>
    </citation>
    <scope>NUCLEOTIDE SEQUENCE</scope>
    <source>
        <strain evidence="1">CBS 621.78</strain>
    </source>
</reference>
<organism evidence="1 2">
    <name type="scientific">Aspergillus brunneoviolaceus CBS 621.78</name>
    <dbReference type="NCBI Taxonomy" id="1450534"/>
    <lineage>
        <taxon>Eukaryota</taxon>
        <taxon>Fungi</taxon>
        <taxon>Dikarya</taxon>
        <taxon>Ascomycota</taxon>
        <taxon>Pezizomycotina</taxon>
        <taxon>Eurotiomycetes</taxon>
        <taxon>Eurotiomycetidae</taxon>
        <taxon>Eurotiales</taxon>
        <taxon>Aspergillaceae</taxon>
        <taxon>Aspergillus</taxon>
        <taxon>Aspergillus subgen. Circumdati</taxon>
    </lineage>
</organism>
<dbReference type="EMBL" id="KZ825327">
    <property type="protein sequence ID" value="RAH47893.1"/>
    <property type="molecule type" value="Genomic_DNA"/>
</dbReference>